<reference evidence="2" key="1">
    <citation type="submission" date="2024-06" db="EMBL/GenBank/DDBJ databases">
        <title>Multi-omics analyses provide insights into the biosynthesis of the anticancer antibiotic pleurotin in Hohenbuehelia grisea.</title>
        <authorList>
            <person name="Weaver J.A."/>
            <person name="Alberti F."/>
        </authorList>
    </citation>
    <scope>NUCLEOTIDE SEQUENCE [LARGE SCALE GENOMIC DNA]</scope>
    <source>
        <strain evidence="2">T-177</strain>
    </source>
</reference>
<accession>A0ABR3JDW8</accession>
<protein>
    <submittedName>
        <fullName evidence="1">Uncharacterized protein</fullName>
    </submittedName>
</protein>
<name>A0ABR3JDW8_9AGAR</name>
<keyword evidence="2" id="KW-1185">Reference proteome</keyword>
<comment type="caution">
    <text evidence="1">The sequence shown here is derived from an EMBL/GenBank/DDBJ whole genome shotgun (WGS) entry which is preliminary data.</text>
</comment>
<dbReference type="EMBL" id="JASNQZ010000008">
    <property type="protein sequence ID" value="KAL0953456.1"/>
    <property type="molecule type" value="Genomic_DNA"/>
</dbReference>
<dbReference type="Proteomes" id="UP001556367">
    <property type="component" value="Unassembled WGS sequence"/>
</dbReference>
<evidence type="ECO:0000313" key="1">
    <source>
        <dbReference type="EMBL" id="KAL0953456.1"/>
    </source>
</evidence>
<evidence type="ECO:0000313" key="2">
    <source>
        <dbReference type="Proteomes" id="UP001556367"/>
    </source>
</evidence>
<proteinExistence type="predicted"/>
<gene>
    <name evidence="1" type="ORF">HGRIS_004689</name>
</gene>
<sequence>MSSILPSFRALYSSIMAFLTSLRLKFFVVSNEDYMASSKVAEPARASRSEEGQSTGAAQEAELSFLRVGTATSGHSNVLPLLETTLGLFEEQEIAYYLRSSFSEAFGDSRLDLVLGDIASLPTESFIADRPSDAPWSPEDSPLPLTPILPPIPPPITDVNIERKPFGLGIDVFHESSSIEITTCPSFLFASDSGDDFFSTSYLSNDSTLLDTPESISADIKSALDMPASSIDAEINILHMPETPTQPRIECKAPFVQIEKLETEEEALRDLIMPGGFCEEVFSAGEDEPKDGLGGGLSWRSAFSRIHAYVSYSRRVDTEARWPDLERGI</sequence>
<organism evidence="1 2">
    <name type="scientific">Hohenbuehelia grisea</name>
    <dbReference type="NCBI Taxonomy" id="104357"/>
    <lineage>
        <taxon>Eukaryota</taxon>
        <taxon>Fungi</taxon>
        <taxon>Dikarya</taxon>
        <taxon>Basidiomycota</taxon>
        <taxon>Agaricomycotina</taxon>
        <taxon>Agaricomycetes</taxon>
        <taxon>Agaricomycetidae</taxon>
        <taxon>Agaricales</taxon>
        <taxon>Pleurotineae</taxon>
        <taxon>Pleurotaceae</taxon>
        <taxon>Hohenbuehelia</taxon>
    </lineage>
</organism>